<sequence length="370" mass="43969">MLLGFASLRPTTLRFISLKSTIMKVLSLEAEREKKRIGYLDDLQRVQMDIKLDMVSKWPNQKFDIILKKNCSHKDYDGIIELIQNMDLHELRSFLSQGLACRSLSEYRSLKYPQNESKPSLQREVGDRTFPSFKRLPVELRLDIWEYLFAEDLLPKVHHLNNTHRNTGKITDSITSHISFSNIVHVCRESREWYLSRTHNVWAFGTYVNFHSDIIYVTKQIEESRTLYENLLSNPQMMKVQNLAMRRTYLTDNPQKSFTHIDAFALIRERLSSLKNIYVVMNEIRDSRVIDKDQDIKFKYLSARQKRKWIDVGYARTWIRWLNERMMERGYRSVDSHFVMVGTKCEDILSAQYGEITFERKIRDGTLELF</sequence>
<dbReference type="PANTHER" id="PTHR35910:SF1">
    <property type="entry name" value="2EXR DOMAIN-CONTAINING PROTEIN"/>
    <property type="match status" value="1"/>
</dbReference>
<dbReference type="EMBL" id="VICG01000012">
    <property type="protein sequence ID" value="KAA8566634.1"/>
    <property type="molecule type" value="Genomic_DNA"/>
</dbReference>
<dbReference type="AlphaFoldDB" id="A0A5M9JBC5"/>
<keyword evidence="3" id="KW-1185">Reference proteome</keyword>
<gene>
    <name evidence="2" type="ORF">EYC84_009175</name>
</gene>
<dbReference type="VEuPathDB" id="FungiDB:MFRU_072g00120"/>
<feature type="domain" description="2EXR" evidence="1">
    <location>
        <begin position="130"/>
        <end position="215"/>
    </location>
</feature>
<dbReference type="PANTHER" id="PTHR35910">
    <property type="entry name" value="2EXR DOMAIN-CONTAINING PROTEIN"/>
    <property type="match status" value="1"/>
</dbReference>
<evidence type="ECO:0000259" key="1">
    <source>
        <dbReference type="Pfam" id="PF20150"/>
    </source>
</evidence>
<comment type="caution">
    <text evidence="2">The sequence shown here is derived from an EMBL/GenBank/DDBJ whole genome shotgun (WGS) entry which is preliminary data.</text>
</comment>
<dbReference type="Proteomes" id="UP000322873">
    <property type="component" value="Unassembled WGS sequence"/>
</dbReference>
<evidence type="ECO:0000313" key="3">
    <source>
        <dbReference type="Proteomes" id="UP000322873"/>
    </source>
</evidence>
<accession>A0A5M9JBC5</accession>
<evidence type="ECO:0000313" key="2">
    <source>
        <dbReference type="EMBL" id="KAA8566634.1"/>
    </source>
</evidence>
<dbReference type="Pfam" id="PF20150">
    <property type="entry name" value="2EXR"/>
    <property type="match status" value="1"/>
</dbReference>
<protein>
    <recommendedName>
        <fullName evidence="1">2EXR domain-containing protein</fullName>
    </recommendedName>
</protein>
<reference evidence="2 3" key="1">
    <citation type="submission" date="2019-06" db="EMBL/GenBank/DDBJ databases">
        <title>Genome Sequence of the Brown Rot Fungal Pathogen Monilinia fructicola.</title>
        <authorList>
            <person name="De Miccolis Angelini R.M."/>
            <person name="Landi L."/>
            <person name="Abate D."/>
            <person name="Pollastro S."/>
            <person name="Romanazzi G."/>
            <person name="Faretra F."/>
        </authorList>
    </citation>
    <scope>NUCLEOTIDE SEQUENCE [LARGE SCALE GENOMIC DNA]</scope>
    <source>
        <strain evidence="2 3">Mfrc123</strain>
    </source>
</reference>
<organism evidence="2 3">
    <name type="scientific">Monilinia fructicola</name>
    <name type="common">Brown rot fungus</name>
    <name type="synonym">Ciboria fructicola</name>
    <dbReference type="NCBI Taxonomy" id="38448"/>
    <lineage>
        <taxon>Eukaryota</taxon>
        <taxon>Fungi</taxon>
        <taxon>Dikarya</taxon>
        <taxon>Ascomycota</taxon>
        <taxon>Pezizomycotina</taxon>
        <taxon>Leotiomycetes</taxon>
        <taxon>Helotiales</taxon>
        <taxon>Sclerotiniaceae</taxon>
        <taxon>Monilinia</taxon>
    </lineage>
</organism>
<dbReference type="InterPro" id="IPR045518">
    <property type="entry name" value="2EXR"/>
</dbReference>
<name>A0A5M9JBC5_MONFR</name>
<proteinExistence type="predicted"/>